<dbReference type="Proteomes" id="UP001179280">
    <property type="component" value="Unassembled WGS sequence"/>
</dbReference>
<evidence type="ECO:0000313" key="2">
    <source>
        <dbReference type="Proteomes" id="UP001179280"/>
    </source>
</evidence>
<gene>
    <name evidence="1" type="ORF">JOC54_004539</name>
</gene>
<dbReference type="Pfam" id="PF10704">
    <property type="entry name" value="DUF2508"/>
    <property type="match status" value="1"/>
</dbReference>
<comment type="caution">
    <text evidence="1">The sequence shown here is derived from an EMBL/GenBank/DDBJ whole genome shotgun (WGS) entry which is preliminary data.</text>
</comment>
<dbReference type="EMBL" id="JAFBCV010000026">
    <property type="protein sequence ID" value="MBM7841238.1"/>
    <property type="molecule type" value="Genomic_DNA"/>
</dbReference>
<organism evidence="1 2">
    <name type="scientific">Shouchella xiaoxiensis</name>
    <dbReference type="NCBI Taxonomy" id="766895"/>
    <lineage>
        <taxon>Bacteria</taxon>
        <taxon>Bacillati</taxon>
        <taxon>Bacillota</taxon>
        <taxon>Bacilli</taxon>
        <taxon>Bacillales</taxon>
        <taxon>Bacillaceae</taxon>
        <taxon>Shouchella</taxon>
    </lineage>
</organism>
<evidence type="ECO:0000313" key="1">
    <source>
        <dbReference type="EMBL" id="MBM7841238.1"/>
    </source>
</evidence>
<proteinExistence type="predicted"/>
<evidence type="ECO:0008006" key="3">
    <source>
        <dbReference type="Google" id="ProtNLM"/>
    </source>
</evidence>
<protein>
    <recommendedName>
        <fullName evidence="3">DUF2508 family protein</fullName>
    </recommendedName>
</protein>
<sequence>MLGFKKKGLQWKEENERLYGHLDLVRERLDYKKKLLNHSIDVSDEVLIEVKRSEMIYSLLLREARIRHNRKR</sequence>
<dbReference type="RefSeq" id="WP_054795061.1">
    <property type="nucleotide sequence ID" value="NZ_JAFBCV010000026.1"/>
</dbReference>
<reference evidence="1" key="1">
    <citation type="submission" date="2021-01" db="EMBL/GenBank/DDBJ databases">
        <title>Genomic Encyclopedia of Type Strains, Phase IV (KMG-IV): sequencing the most valuable type-strain genomes for metagenomic binning, comparative biology and taxonomic classification.</title>
        <authorList>
            <person name="Goeker M."/>
        </authorList>
    </citation>
    <scope>NUCLEOTIDE SEQUENCE</scope>
    <source>
        <strain evidence="1">DSM 21943</strain>
    </source>
</reference>
<name>A0ABS2T0D8_9BACI</name>
<accession>A0ABS2T0D8</accession>
<dbReference type="InterPro" id="IPR019644">
    <property type="entry name" value="DUF2508"/>
</dbReference>
<keyword evidence="2" id="KW-1185">Reference proteome</keyword>